<accession>A0AAN9MYQ2</accession>
<evidence type="ECO:0000313" key="2">
    <source>
        <dbReference type="EMBL" id="KAK7362426.1"/>
    </source>
</evidence>
<evidence type="ECO:0000313" key="3">
    <source>
        <dbReference type="Proteomes" id="UP001367508"/>
    </source>
</evidence>
<sequence>MGKIPLPLGALLVVLSFLKCSQFPVFSKDSSPSSLFLGELLLASFLVPIHPLESNFVAVEEEEDLTPPRTNLIQG</sequence>
<dbReference type="Proteomes" id="UP001367508">
    <property type="component" value="Unassembled WGS sequence"/>
</dbReference>
<proteinExistence type="predicted"/>
<organism evidence="2 3">
    <name type="scientific">Canavalia gladiata</name>
    <name type="common">Sword bean</name>
    <name type="synonym">Dolichos gladiatus</name>
    <dbReference type="NCBI Taxonomy" id="3824"/>
    <lineage>
        <taxon>Eukaryota</taxon>
        <taxon>Viridiplantae</taxon>
        <taxon>Streptophyta</taxon>
        <taxon>Embryophyta</taxon>
        <taxon>Tracheophyta</taxon>
        <taxon>Spermatophyta</taxon>
        <taxon>Magnoliopsida</taxon>
        <taxon>eudicotyledons</taxon>
        <taxon>Gunneridae</taxon>
        <taxon>Pentapetalae</taxon>
        <taxon>rosids</taxon>
        <taxon>fabids</taxon>
        <taxon>Fabales</taxon>
        <taxon>Fabaceae</taxon>
        <taxon>Papilionoideae</taxon>
        <taxon>50 kb inversion clade</taxon>
        <taxon>NPAAA clade</taxon>
        <taxon>indigoferoid/millettioid clade</taxon>
        <taxon>Phaseoleae</taxon>
        <taxon>Canavalia</taxon>
    </lineage>
</organism>
<gene>
    <name evidence="2" type="ORF">VNO77_04538</name>
</gene>
<name>A0AAN9MYQ2_CANGL</name>
<evidence type="ECO:0000256" key="1">
    <source>
        <dbReference type="SAM" id="SignalP"/>
    </source>
</evidence>
<feature type="chain" id="PRO_5042885186" evidence="1">
    <location>
        <begin position="23"/>
        <end position="75"/>
    </location>
</feature>
<protein>
    <submittedName>
        <fullName evidence="2">Uncharacterized protein</fullName>
    </submittedName>
</protein>
<keyword evidence="1" id="KW-0732">Signal</keyword>
<keyword evidence="3" id="KW-1185">Reference proteome</keyword>
<dbReference type="EMBL" id="JAYMYQ010000001">
    <property type="protein sequence ID" value="KAK7362426.1"/>
    <property type="molecule type" value="Genomic_DNA"/>
</dbReference>
<reference evidence="2 3" key="1">
    <citation type="submission" date="2024-01" db="EMBL/GenBank/DDBJ databases">
        <title>The genomes of 5 underutilized Papilionoideae crops provide insights into root nodulation and disease resistanc.</title>
        <authorList>
            <person name="Jiang F."/>
        </authorList>
    </citation>
    <scope>NUCLEOTIDE SEQUENCE [LARGE SCALE GENOMIC DNA]</scope>
    <source>
        <strain evidence="2">LVBAO_FW01</strain>
        <tissue evidence="2">Leaves</tissue>
    </source>
</reference>
<dbReference type="AlphaFoldDB" id="A0AAN9MYQ2"/>
<feature type="signal peptide" evidence="1">
    <location>
        <begin position="1"/>
        <end position="22"/>
    </location>
</feature>
<comment type="caution">
    <text evidence="2">The sequence shown here is derived from an EMBL/GenBank/DDBJ whole genome shotgun (WGS) entry which is preliminary data.</text>
</comment>